<dbReference type="PIRSF" id="PIRSF001458">
    <property type="entry name" value="MerB"/>
    <property type="match status" value="1"/>
</dbReference>
<dbReference type="SUPFAM" id="SSF46785">
    <property type="entry name" value="Winged helix' DNA-binding domain"/>
    <property type="match status" value="1"/>
</dbReference>
<reference evidence="12" key="1">
    <citation type="submission" date="2016-10" db="EMBL/GenBank/DDBJ databases">
        <authorList>
            <person name="Varghese N."/>
            <person name="Submissions S."/>
        </authorList>
    </citation>
    <scope>NUCLEOTIDE SEQUENCE [LARGE SCALE GENOMIC DNA]</scope>
    <source>
        <strain evidence="12">DSM 44142</strain>
    </source>
</reference>
<dbReference type="GeneID" id="300996250"/>
<comment type="catalytic activity">
    <reaction evidence="1">
        <text>an alkylmercury + H(+) = an alkane + Hg(2+)</text>
        <dbReference type="Rhea" id="RHEA:18777"/>
        <dbReference type="ChEBI" id="CHEBI:15378"/>
        <dbReference type="ChEBI" id="CHEBI:16793"/>
        <dbReference type="ChEBI" id="CHEBI:18310"/>
        <dbReference type="ChEBI" id="CHEBI:83725"/>
        <dbReference type="EC" id="4.99.1.2"/>
    </reaction>
</comment>
<evidence type="ECO:0000256" key="7">
    <source>
        <dbReference type="ARBA" id="ARBA00023239"/>
    </source>
</evidence>
<evidence type="ECO:0000313" key="12">
    <source>
        <dbReference type="Proteomes" id="UP000183053"/>
    </source>
</evidence>
<dbReference type="Pfam" id="PF12324">
    <property type="entry name" value="HTH_15"/>
    <property type="match status" value="1"/>
</dbReference>
<dbReference type="GO" id="GO:0046689">
    <property type="term" value="P:response to mercury ion"/>
    <property type="evidence" value="ECO:0007669"/>
    <property type="project" value="UniProtKB-KW"/>
</dbReference>
<gene>
    <name evidence="11" type="ORF">SAMN04489765_0346</name>
</gene>
<evidence type="ECO:0000256" key="1">
    <source>
        <dbReference type="ARBA" id="ARBA00000165"/>
    </source>
</evidence>
<dbReference type="InterPro" id="IPR024259">
    <property type="entry name" value="MerB_HTH_dom"/>
</dbReference>
<dbReference type="Pfam" id="PF03243">
    <property type="entry name" value="MerB"/>
    <property type="match status" value="1"/>
</dbReference>
<feature type="domain" description="Alkylmercury lyase helix-turn-helix" evidence="10">
    <location>
        <begin position="6"/>
        <end position="72"/>
    </location>
</feature>
<dbReference type="InterPro" id="IPR004927">
    <property type="entry name" value="MerB"/>
</dbReference>
<dbReference type="InterPro" id="IPR036390">
    <property type="entry name" value="WH_DNA-bd_sf"/>
</dbReference>
<dbReference type="STRING" id="47312.SAMN04489765_0346"/>
<accession>A0A1H1AR14</accession>
<dbReference type="EC" id="4.99.1.2" evidence="3"/>
<dbReference type="SUPFAM" id="SSF160387">
    <property type="entry name" value="NosL/MerB-like"/>
    <property type="match status" value="1"/>
</dbReference>
<evidence type="ECO:0000256" key="3">
    <source>
        <dbReference type="ARBA" id="ARBA00013237"/>
    </source>
</evidence>
<protein>
    <recommendedName>
        <fullName evidence="4">Alkylmercury lyase</fullName>
        <ecNumber evidence="3">4.99.1.2</ecNumber>
    </recommendedName>
    <alternativeName>
        <fullName evidence="9">Organomercurial lyase</fullName>
    </alternativeName>
</protein>
<evidence type="ECO:0000256" key="9">
    <source>
        <dbReference type="ARBA" id="ARBA00031271"/>
    </source>
</evidence>
<dbReference type="PRINTS" id="PR01699">
    <property type="entry name" value="ORGNOHGLYASE"/>
</dbReference>
<keyword evidence="12" id="KW-1185">Reference proteome</keyword>
<dbReference type="OrthoDB" id="7185309at2"/>
<comment type="function">
    <text evidence="8">Cleaves the carbon-mercury bond of organomercurials such as phenylmercuric acetate. One product is Hg(2+), which is subsequently detoxified by the mercuric reductase.</text>
</comment>
<dbReference type="RefSeq" id="WP_074850279.1">
    <property type="nucleotide sequence ID" value="NZ_FNLF01000002.1"/>
</dbReference>
<name>A0A1H1AR14_9ACTN</name>
<dbReference type="EMBL" id="FNLF01000002">
    <property type="protein sequence ID" value="SDQ42060.1"/>
    <property type="molecule type" value="Genomic_DNA"/>
</dbReference>
<dbReference type="AlphaFoldDB" id="A0A1H1AR14"/>
<evidence type="ECO:0000313" key="11">
    <source>
        <dbReference type="EMBL" id="SDQ42060.1"/>
    </source>
</evidence>
<evidence type="ECO:0000259" key="10">
    <source>
        <dbReference type="Pfam" id="PF12324"/>
    </source>
</evidence>
<dbReference type="NCBIfam" id="NF033555">
    <property type="entry name" value="lyase_MerB"/>
    <property type="match status" value="1"/>
</dbReference>
<dbReference type="NCBIfam" id="NF009710">
    <property type="entry name" value="PRK13239.1"/>
    <property type="match status" value="1"/>
</dbReference>
<dbReference type="InterPro" id="IPR053717">
    <property type="entry name" value="MerB_lyase_sf"/>
</dbReference>
<sequence>MTNPLDRLITPEGSGLDPAVLVPLLRLLSKGNPVSVEDLAAAAGLSEPDVRERLQSVSDTEYDDRDQIVGQGLTLRPTPHRFTVAGHELFTWCALDTLIFPTLLNQSATIESTSPASGQTIRISVTADTVTSIEPDTAVLSLVDPDDLSSLRTSFCNQVHFFASPHDAQTWTRENPGNQLLDITHAHALGKALAEQALISPDTARQAGCCSPDQHEGTAQ</sequence>
<evidence type="ECO:0000256" key="4">
    <source>
        <dbReference type="ARBA" id="ARBA00018180"/>
    </source>
</evidence>
<evidence type="ECO:0000256" key="8">
    <source>
        <dbReference type="ARBA" id="ARBA00025326"/>
    </source>
</evidence>
<organism evidence="11 12">
    <name type="scientific">Tsukamurella pulmonis</name>
    <dbReference type="NCBI Taxonomy" id="47312"/>
    <lineage>
        <taxon>Bacteria</taxon>
        <taxon>Bacillati</taxon>
        <taxon>Actinomycetota</taxon>
        <taxon>Actinomycetes</taxon>
        <taxon>Mycobacteriales</taxon>
        <taxon>Tsukamurellaceae</taxon>
        <taxon>Tsukamurella</taxon>
    </lineage>
</organism>
<keyword evidence="6" id="KW-0476">Mercury</keyword>
<proteinExistence type="inferred from homology"/>
<dbReference type="Gene3D" id="3.30.450.410">
    <property type="match status" value="1"/>
</dbReference>
<keyword evidence="5" id="KW-0475">Mercuric resistance</keyword>
<dbReference type="GO" id="GO:0018836">
    <property type="term" value="F:alkylmercury lyase activity"/>
    <property type="evidence" value="ECO:0007669"/>
    <property type="project" value="UniProtKB-EC"/>
</dbReference>
<dbReference type="Proteomes" id="UP000183053">
    <property type="component" value="Unassembled WGS sequence"/>
</dbReference>
<evidence type="ECO:0000256" key="2">
    <source>
        <dbReference type="ARBA" id="ARBA00009443"/>
    </source>
</evidence>
<comment type="similarity">
    <text evidence="2">Belongs to the MerB family.</text>
</comment>
<evidence type="ECO:0000256" key="5">
    <source>
        <dbReference type="ARBA" id="ARBA00022466"/>
    </source>
</evidence>
<evidence type="ECO:0000256" key="6">
    <source>
        <dbReference type="ARBA" id="ARBA00022914"/>
    </source>
</evidence>
<keyword evidence="7 11" id="KW-0456">Lyase</keyword>